<comment type="caution">
    <text evidence="1">The sequence shown here is derived from an EMBL/GenBank/DDBJ whole genome shotgun (WGS) entry which is preliminary data.</text>
</comment>
<dbReference type="Proteomes" id="UP001152447">
    <property type="component" value="Unassembled WGS sequence"/>
</dbReference>
<proteinExistence type="predicted"/>
<evidence type="ECO:0000313" key="1">
    <source>
        <dbReference type="EMBL" id="CAH9060993.1"/>
    </source>
</evidence>
<dbReference type="RefSeq" id="WP_262976888.1">
    <property type="nucleotide sequence ID" value="NZ_CAMAPB010000035.1"/>
</dbReference>
<keyword evidence="2" id="KW-1185">Reference proteome</keyword>
<organism evidence="1 2">
    <name type="scientific">Pseudoalteromonas haloplanktis</name>
    <name type="common">Alteromonas haloplanktis</name>
    <dbReference type="NCBI Taxonomy" id="228"/>
    <lineage>
        <taxon>Bacteria</taxon>
        <taxon>Pseudomonadati</taxon>
        <taxon>Pseudomonadota</taxon>
        <taxon>Gammaproteobacteria</taxon>
        <taxon>Alteromonadales</taxon>
        <taxon>Pseudoalteromonadaceae</taxon>
        <taxon>Pseudoalteromonas</taxon>
    </lineage>
</organism>
<evidence type="ECO:0008006" key="3">
    <source>
        <dbReference type="Google" id="ProtNLM"/>
    </source>
</evidence>
<dbReference type="InterPro" id="IPR015867">
    <property type="entry name" value="N-reg_PII/ATP_PRibTrfase_C"/>
</dbReference>
<accession>A0A9W4VT17</accession>
<dbReference type="EMBL" id="CAMAPB010000035">
    <property type="protein sequence ID" value="CAH9060993.1"/>
    <property type="molecule type" value="Genomic_DNA"/>
</dbReference>
<name>A0A9W4VT17_PSEHA</name>
<evidence type="ECO:0000313" key="2">
    <source>
        <dbReference type="Proteomes" id="UP001152447"/>
    </source>
</evidence>
<dbReference type="AlphaFoldDB" id="A0A9W4VT17"/>
<reference evidence="1" key="1">
    <citation type="submission" date="2022-07" db="EMBL/GenBank/DDBJ databases">
        <authorList>
            <person name="Criscuolo A."/>
        </authorList>
    </citation>
    <scope>NUCLEOTIDE SEQUENCE</scope>
    <source>
        <strain evidence="1">CIP103197</strain>
    </source>
</reference>
<sequence length="101" mass="11420">MAEQLLFTLNVPTNIKDDVVDILIGIECITGFNLKNIEGYSKEHSEFDIAEQVEGHCSFYQFEVHILLSELAIVKTALSPVCKYTPLKYWVTPIYESGHLG</sequence>
<dbReference type="Gene3D" id="3.30.70.120">
    <property type="match status" value="1"/>
</dbReference>
<gene>
    <name evidence="1" type="ORF">PSEHALCIP103_02398</name>
</gene>
<protein>
    <recommendedName>
        <fullName evidence="3">DUF3240 domain-containing protein</fullName>
    </recommendedName>
</protein>
<dbReference type="InterPro" id="IPR021634">
    <property type="entry name" value="DUF3240"/>
</dbReference>
<dbReference type="Pfam" id="PF11582">
    <property type="entry name" value="DUF3240"/>
    <property type="match status" value="1"/>
</dbReference>